<evidence type="ECO:0000313" key="2">
    <source>
        <dbReference type="Proteomes" id="UP000002039"/>
    </source>
</evidence>
<dbReference type="GeneID" id="69032428"/>
<sequence length="59" mass="6534">MHSVPCHNIHADCNALYAFPIFTLHILESHRFFGSRDLARDMDSSSELYVSSLGAAGQP</sequence>
<dbReference type="EMBL" id="EQ999980">
    <property type="protein sequence ID" value="OAT02414.1"/>
    <property type="molecule type" value="Genomic_DNA"/>
</dbReference>
<proteinExistence type="predicted"/>
<protein>
    <submittedName>
        <fullName evidence="1">Uncharacterized protein</fullName>
    </submittedName>
</protein>
<gene>
    <name evidence="1" type="ORF">BDCG_17536</name>
</gene>
<keyword evidence="2" id="KW-1185">Reference proteome</keyword>
<accession>A0ABX2VZ49</accession>
<name>A0ABX2VZ49_AJEDR</name>
<dbReference type="Proteomes" id="UP000002039">
    <property type="component" value="Unassembled WGS sequence"/>
</dbReference>
<dbReference type="RefSeq" id="XP_045282141.1">
    <property type="nucleotide sequence ID" value="XM_045426647.1"/>
</dbReference>
<reference evidence="2" key="1">
    <citation type="journal article" date="2015" name="PLoS Genet.">
        <title>The dynamic genome and transcriptome of the human fungal pathogen Blastomyces and close relative Emmonsia.</title>
        <authorList>
            <person name="Munoz J.F."/>
            <person name="Gauthier G.M."/>
            <person name="Desjardins C.A."/>
            <person name="Gallo J.E."/>
            <person name="Holder J."/>
            <person name="Sullivan T.D."/>
            <person name="Marty A.J."/>
            <person name="Carmen J.C."/>
            <person name="Chen Z."/>
            <person name="Ding L."/>
            <person name="Gujja S."/>
            <person name="Magrini V."/>
            <person name="Misas E."/>
            <person name="Mitreva M."/>
            <person name="Priest M."/>
            <person name="Saif S."/>
            <person name="Whiston E.A."/>
            <person name="Young S."/>
            <person name="Zeng Q."/>
            <person name="Goldman W.E."/>
            <person name="Mardis E.R."/>
            <person name="Taylor J.W."/>
            <person name="McEwen J.G."/>
            <person name="Clay O.K."/>
            <person name="Klein B.S."/>
            <person name="Cuomo C.A."/>
        </authorList>
    </citation>
    <scope>NUCLEOTIDE SEQUENCE [LARGE SCALE GENOMIC DNA]</scope>
    <source>
        <strain evidence="2">ER-3 / ATCC MYA-2586</strain>
    </source>
</reference>
<evidence type="ECO:0000313" key="1">
    <source>
        <dbReference type="EMBL" id="OAT02414.1"/>
    </source>
</evidence>
<organism evidence="1 2">
    <name type="scientific">Ajellomyces dermatitidis (strain ER-3 / ATCC MYA-2586)</name>
    <name type="common">Blastomyces dermatitidis</name>
    <dbReference type="NCBI Taxonomy" id="559297"/>
    <lineage>
        <taxon>Eukaryota</taxon>
        <taxon>Fungi</taxon>
        <taxon>Dikarya</taxon>
        <taxon>Ascomycota</taxon>
        <taxon>Pezizomycotina</taxon>
        <taxon>Eurotiomycetes</taxon>
        <taxon>Eurotiomycetidae</taxon>
        <taxon>Onygenales</taxon>
        <taxon>Ajellomycetaceae</taxon>
        <taxon>Blastomyces</taxon>
    </lineage>
</organism>